<dbReference type="PIRSF" id="PIRSF016498">
    <property type="entry name" value="UCP016498"/>
    <property type="match status" value="1"/>
</dbReference>
<feature type="region of interest" description="Disordered" evidence="1">
    <location>
        <begin position="1"/>
        <end position="20"/>
    </location>
</feature>
<evidence type="ECO:0000256" key="1">
    <source>
        <dbReference type="SAM" id="MobiDB-lite"/>
    </source>
</evidence>
<evidence type="ECO:0008006" key="4">
    <source>
        <dbReference type="Google" id="ProtNLM"/>
    </source>
</evidence>
<proteinExistence type="predicted"/>
<evidence type="ECO:0000313" key="2">
    <source>
        <dbReference type="EMBL" id="TWU34386.1"/>
    </source>
</evidence>
<accession>A0A5C6DH68</accession>
<comment type="caution">
    <text evidence="2">The sequence shown here is derived from an EMBL/GenBank/DDBJ whole genome shotgun (WGS) entry which is preliminary data.</text>
</comment>
<keyword evidence="3" id="KW-1185">Reference proteome</keyword>
<name>A0A5C6DH68_9BACT</name>
<dbReference type="InterPro" id="IPR018699">
    <property type="entry name" value="DUF2203"/>
</dbReference>
<gene>
    <name evidence="2" type="ORF">Poly41_45340</name>
</gene>
<dbReference type="OrthoDB" id="9802910at2"/>
<reference evidence="2 3" key="1">
    <citation type="submission" date="2019-02" db="EMBL/GenBank/DDBJ databases">
        <title>Deep-cultivation of Planctomycetes and their phenomic and genomic characterization uncovers novel biology.</title>
        <authorList>
            <person name="Wiegand S."/>
            <person name="Jogler M."/>
            <person name="Boedeker C."/>
            <person name="Pinto D."/>
            <person name="Vollmers J."/>
            <person name="Rivas-Marin E."/>
            <person name="Kohn T."/>
            <person name="Peeters S.H."/>
            <person name="Heuer A."/>
            <person name="Rast P."/>
            <person name="Oberbeckmann S."/>
            <person name="Bunk B."/>
            <person name="Jeske O."/>
            <person name="Meyerdierks A."/>
            <person name="Storesund J.E."/>
            <person name="Kallscheuer N."/>
            <person name="Luecker S."/>
            <person name="Lage O.M."/>
            <person name="Pohl T."/>
            <person name="Merkel B.J."/>
            <person name="Hornburger P."/>
            <person name="Mueller R.-W."/>
            <person name="Bruemmer F."/>
            <person name="Labrenz M."/>
            <person name="Spormann A.M."/>
            <person name="Op Den Camp H."/>
            <person name="Overmann J."/>
            <person name="Amann R."/>
            <person name="Jetten M.S.M."/>
            <person name="Mascher T."/>
            <person name="Medema M.H."/>
            <person name="Devos D.P."/>
            <person name="Kaster A.-K."/>
            <person name="Ovreas L."/>
            <person name="Rohde M."/>
            <person name="Galperin M.Y."/>
            <person name="Jogler C."/>
        </authorList>
    </citation>
    <scope>NUCLEOTIDE SEQUENCE [LARGE SCALE GENOMIC DNA]</scope>
    <source>
        <strain evidence="2 3">Poly41</strain>
    </source>
</reference>
<dbReference type="Pfam" id="PF09969">
    <property type="entry name" value="DUF2203"/>
    <property type="match status" value="1"/>
</dbReference>
<dbReference type="AlphaFoldDB" id="A0A5C6DH68"/>
<evidence type="ECO:0000313" key="3">
    <source>
        <dbReference type="Proteomes" id="UP000319143"/>
    </source>
</evidence>
<dbReference type="Proteomes" id="UP000319143">
    <property type="component" value="Unassembled WGS sequence"/>
</dbReference>
<dbReference type="EMBL" id="SJPV01000008">
    <property type="protein sequence ID" value="TWU34386.1"/>
    <property type="molecule type" value="Genomic_DNA"/>
</dbReference>
<organism evidence="2 3">
    <name type="scientific">Novipirellula artificiosorum</name>
    <dbReference type="NCBI Taxonomy" id="2528016"/>
    <lineage>
        <taxon>Bacteria</taxon>
        <taxon>Pseudomonadati</taxon>
        <taxon>Planctomycetota</taxon>
        <taxon>Planctomycetia</taxon>
        <taxon>Pirellulales</taxon>
        <taxon>Pirellulaceae</taxon>
        <taxon>Novipirellula</taxon>
    </lineage>
</organism>
<feature type="compositionally biased region" description="Basic and acidic residues" evidence="1">
    <location>
        <begin position="1"/>
        <end position="13"/>
    </location>
</feature>
<sequence length="159" mass="17839">MVHAIHPTDDSQHRTRSASRHCFTPNGATAMLPLVGRILADAAKLSQSIENQRLQLNGLYPFRETIPRNFYDDELHDIRRTIEASESRLKACHDELAMLGVVAHVPFDGSVDFPAIVNRQPVMLCWNPNDASVGYWHEAGAAVTHRHRLPVELKSKPSN</sequence>
<protein>
    <recommendedName>
        <fullName evidence="4">DUF2203 domain-containing protein</fullName>
    </recommendedName>
</protein>
<dbReference type="RefSeq" id="WP_146528772.1">
    <property type="nucleotide sequence ID" value="NZ_SJPV01000008.1"/>
</dbReference>